<dbReference type="Pfam" id="PF13671">
    <property type="entry name" value="AAA_33"/>
    <property type="match status" value="1"/>
</dbReference>
<dbReference type="PANTHER" id="PTHR12083:SF9">
    <property type="entry name" value="BIFUNCTIONAL POLYNUCLEOTIDE PHOSPHATASE_KINASE"/>
    <property type="match status" value="1"/>
</dbReference>
<dbReference type="SUPFAM" id="SSF52540">
    <property type="entry name" value="P-loop containing nucleoside triphosphate hydrolases"/>
    <property type="match status" value="1"/>
</dbReference>
<dbReference type="STRING" id="13706.A0A1X2HWM1"/>
<protein>
    <submittedName>
        <fullName evidence="2">Polynucleotide kinase 3 phosphatase-domain-containing protein</fullName>
    </submittedName>
</protein>
<keyword evidence="2" id="KW-0418">Kinase</keyword>
<dbReference type="GO" id="GO:0046403">
    <property type="term" value="F:polynucleotide 3'-phosphatase activity"/>
    <property type="evidence" value="ECO:0007669"/>
    <property type="project" value="TreeGrafter"/>
</dbReference>
<dbReference type="InterPro" id="IPR006551">
    <property type="entry name" value="Polynucleotide_phosphatase"/>
</dbReference>
<dbReference type="FunFam" id="3.40.50.1000:FF:000078">
    <property type="entry name" value="Bifunctional polynucleotide phosphatase/kinase"/>
    <property type="match status" value="1"/>
</dbReference>
<dbReference type="NCBIfam" id="TIGR01664">
    <property type="entry name" value="DNA-3'-Pase"/>
    <property type="match status" value="1"/>
</dbReference>
<proteinExistence type="predicted"/>
<sequence>MDPKGVKRPSTDDKKQDKGNMSAKVQKIHPLFTRQANVAVTWLNRLPSVLLASTAPKNVEPNTTSPKIAAFDLDGTLIATQSGRVHPKDMHDWRWWHPSVPSTLTRLHDDGYRLVVFSNQNGLNSDARVKAFKSKVEAVLGQLSVPVDLLAAMHKDIYRKPMTGMWEYWKTHMHTAPIDLEQSFYVGDAAGRQDAWKLKEKKDHSAGDRKFAANVGLPFHTPHEYFLDEGKAPFSWGTFIPQDYPETLPLFTPSSTPLVPPNPQPELVIFVGYPACGKSSFAKRYLIPKGYVYVNQDMLKTRNRCLAACEKALADKKPVVVDNTNPEAATRKQYIDIAKKARVPVRCFHFVADEHLARHNNYYRALHTHVEAKEEENKRDIIPDIAYRTFTSRFQEPKTTEGFDEIRKINFVFEGSEEDQAIWRKWWI</sequence>
<gene>
    <name evidence="2" type="ORF">BCR43DRAFT_451667</name>
</gene>
<dbReference type="OMA" id="AADWKWW"/>
<dbReference type="GO" id="GO:0046404">
    <property type="term" value="F:ATP-dependent polydeoxyribonucleotide 5'-hydroxyl-kinase activity"/>
    <property type="evidence" value="ECO:0007669"/>
    <property type="project" value="TreeGrafter"/>
</dbReference>
<keyword evidence="2" id="KW-0808">Transferase</keyword>
<dbReference type="InterPro" id="IPR013954">
    <property type="entry name" value="PNK3P"/>
</dbReference>
<dbReference type="SUPFAM" id="SSF56784">
    <property type="entry name" value="HAD-like"/>
    <property type="match status" value="1"/>
</dbReference>
<dbReference type="InterPro" id="IPR023214">
    <property type="entry name" value="HAD_sf"/>
</dbReference>
<dbReference type="Gene3D" id="3.40.50.300">
    <property type="entry name" value="P-loop containing nucleotide triphosphate hydrolases"/>
    <property type="match status" value="1"/>
</dbReference>
<dbReference type="CDD" id="cd01625">
    <property type="entry name" value="HAD_PNP"/>
    <property type="match status" value="1"/>
</dbReference>
<dbReference type="GO" id="GO:0003690">
    <property type="term" value="F:double-stranded DNA binding"/>
    <property type="evidence" value="ECO:0007669"/>
    <property type="project" value="TreeGrafter"/>
</dbReference>
<evidence type="ECO:0000256" key="1">
    <source>
        <dbReference type="SAM" id="MobiDB-lite"/>
    </source>
</evidence>
<evidence type="ECO:0000313" key="2">
    <source>
        <dbReference type="EMBL" id="ORZ03995.1"/>
    </source>
</evidence>
<dbReference type="Proteomes" id="UP000242180">
    <property type="component" value="Unassembled WGS sequence"/>
</dbReference>
<dbReference type="GO" id="GO:0006281">
    <property type="term" value="P:DNA repair"/>
    <property type="evidence" value="ECO:0007669"/>
    <property type="project" value="TreeGrafter"/>
</dbReference>
<dbReference type="Pfam" id="PF08645">
    <property type="entry name" value="PNK3P"/>
    <property type="match status" value="1"/>
</dbReference>
<reference evidence="2 3" key="1">
    <citation type="submission" date="2016-07" db="EMBL/GenBank/DDBJ databases">
        <title>Pervasive Adenine N6-methylation of Active Genes in Fungi.</title>
        <authorList>
            <consortium name="DOE Joint Genome Institute"/>
            <person name="Mondo S.J."/>
            <person name="Dannebaum R.O."/>
            <person name="Kuo R.C."/>
            <person name="Labutti K."/>
            <person name="Haridas S."/>
            <person name="Kuo A."/>
            <person name="Salamov A."/>
            <person name="Ahrendt S.R."/>
            <person name="Lipzen A."/>
            <person name="Sullivan W."/>
            <person name="Andreopoulos W.B."/>
            <person name="Clum A."/>
            <person name="Lindquist E."/>
            <person name="Daum C."/>
            <person name="Ramamoorthy G.K."/>
            <person name="Gryganskyi A."/>
            <person name="Culley D."/>
            <person name="Magnuson J.K."/>
            <person name="James T.Y."/>
            <person name="O'Malley M.A."/>
            <person name="Stajich J.E."/>
            <person name="Spatafora J.W."/>
            <person name="Visel A."/>
            <person name="Grigoriev I.V."/>
        </authorList>
    </citation>
    <scope>NUCLEOTIDE SEQUENCE [LARGE SCALE GENOMIC DNA]</scope>
    <source>
        <strain evidence="2 3">NRRL 2496</strain>
    </source>
</reference>
<accession>A0A1X2HWM1</accession>
<dbReference type="FunFam" id="3.40.50.300:FF:000737">
    <property type="entry name" value="Bifunctional polynucleotide phosphatase/kinase"/>
    <property type="match status" value="1"/>
</dbReference>
<dbReference type="NCBIfam" id="TIGR01662">
    <property type="entry name" value="HAD-SF-IIIA"/>
    <property type="match status" value="1"/>
</dbReference>
<name>A0A1X2HWM1_SYNRA</name>
<dbReference type="FunCoup" id="A0A1X2HWM1">
    <property type="interactions" value="165"/>
</dbReference>
<feature type="compositionally biased region" description="Basic and acidic residues" evidence="1">
    <location>
        <begin position="1"/>
        <end position="18"/>
    </location>
</feature>
<keyword evidence="3" id="KW-1185">Reference proteome</keyword>
<dbReference type="EMBL" id="MCGN01000001">
    <property type="protein sequence ID" value="ORZ03995.1"/>
    <property type="molecule type" value="Genomic_DNA"/>
</dbReference>
<evidence type="ECO:0000313" key="3">
    <source>
        <dbReference type="Proteomes" id="UP000242180"/>
    </source>
</evidence>
<dbReference type="InParanoid" id="A0A1X2HWM1"/>
<dbReference type="PANTHER" id="PTHR12083">
    <property type="entry name" value="BIFUNCTIONAL POLYNUCLEOTIDE PHOSPHATASE/KINASE"/>
    <property type="match status" value="1"/>
</dbReference>
<dbReference type="InterPro" id="IPR036412">
    <property type="entry name" value="HAD-like_sf"/>
</dbReference>
<dbReference type="OrthoDB" id="19045at2759"/>
<dbReference type="AlphaFoldDB" id="A0A1X2HWM1"/>
<dbReference type="InterPro" id="IPR027417">
    <property type="entry name" value="P-loop_NTPase"/>
</dbReference>
<comment type="caution">
    <text evidence="2">The sequence shown here is derived from an EMBL/GenBank/DDBJ whole genome shotgun (WGS) entry which is preliminary data.</text>
</comment>
<organism evidence="2 3">
    <name type="scientific">Syncephalastrum racemosum</name>
    <name type="common">Filamentous fungus</name>
    <dbReference type="NCBI Taxonomy" id="13706"/>
    <lineage>
        <taxon>Eukaryota</taxon>
        <taxon>Fungi</taxon>
        <taxon>Fungi incertae sedis</taxon>
        <taxon>Mucoromycota</taxon>
        <taxon>Mucoromycotina</taxon>
        <taxon>Mucoromycetes</taxon>
        <taxon>Mucorales</taxon>
        <taxon>Syncephalastraceae</taxon>
        <taxon>Syncephalastrum</taxon>
    </lineage>
</organism>
<dbReference type="Gene3D" id="3.40.50.1000">
    <property type="entry name" value="HAD superfamily/HAD-like"/>
    <property type="match status" value="1"/>
</dbReference>
<dbReference type="InterPro" id="IPR006549">
    <property type="entry name" value="HAD-SF_hydro_IIIA"/>
</dbReference>
<feature type="region of interest" description="Disordered" evidence="1">
    <location>
        <begin position="1"/>
        <end position="24"/>
    </location>
</feature>